<dbReference type="OrthoDB" id="9985548at2759"/>
<dbReference type="PROSITE" id="PS51996">
    <property type="entry name" value="TR_MART"/>
    <property type="match status" value="2"/>
</dbReference>
<dbReference type="Pfam" id="PF01129">
    <property type="entry name" value="ART"/>
    <property type="match status" value="1"/>
</dbReference>
<keyword evidence="4" id="KW-0548">Nucleotidyltransferase</keyword>
<keyword evidence="10" id="KW-1185">Reference proteome</keyword>
<evidence type="ECO:0000256" key="6">
    <source>
        <dbReference type="RuleBase" id="RU361228"/>
    </source>
</evidence>
<evidence type="ECO:0000259" key="7">
    <source>
        <dbReference type="Pfam" id="PF03496"/>
    </source>
</evidence>
<dbReference type="Proteomes" id="UP000663852">
    <property type="component" value="Unassembled WGS sequence"/>
</dbReference>
<gene>
    <name evidence="8" type="ORF">EDS130_LOCUS26248</name>
    <name evidence="9" type="ORF">XAT740_LOCUS32740</name>
</gene>
<dbReference type="EC" id="2.4.2.31" evidence="6"/>
<reference evidence="8" key="1">
    <citation type="submission" date="2021-02" db="EMBL/GenBank/DDBJ databases">
        <authorList>
            <person name="Nowell W R."/>
        </authorList>
    </citation>
    <scope>NUCLEOTIDE SEQUENCE</scope>
</reference>
<evidence type="ECO:0000256" key="5">
    <source>
        <dbReference type="ARBA" id="ARBA00047597"/>
    </source>
</evidence>
<dbReference type="Gene3D" id="3.90.176.10">
    <property type="entry name" value="Toxin ADP-ribosyltransferase, Chain A, domain 1"/>
    <property type="match status" value="2"/>
</dbReference>
<accession>A0A814XLH8</accession>
<dbReference type="Pfam" id="PF03496">
    <property type="entry name" value="ADPrib_exo_Tox"/>
    <property type="match status" value="1"/>
</dbReference>
<dbReference type="GO" id="GO:0005576">
    <property type="term" value="C:extracellular region"/>
    <property type="evidence" value="ECO:0007669"/>
    <property type="project" value="InterPro"/>
</dbReference>
<evidence type="ECO:0000313" key="9">
    <source>
        <dbReference type="EMBL" id="CAF1374788.1"/>
    </source>
</evidence>
<dbReference type="GO" id="GO:0016779">
    <property type="term" value="F:nucleotidyltransferase activity"/>
    <property type="evidence" value="ECO:0007669"/>
    <property type="project" value="UniProtKB-KW"/>
</dbReference>
<organism evidence="8 11">
    <name type="scientific">Adineta ricciae</name>
    <name type="common">Rotifer</name>
    <dbReference type="NCBI Taxonomy" id="249248"/>
    <lineage>
        <taxon>Eukaryota</taxon>
        <taxon>Metazoa</taxon>
        <taxon>Spiralia</taxon>
        <taxon>Gnathifera</taxon>
        <taxon>Rotifera</taxon>
        <taxon>Eurotatoria</taxon>
        <taxon>Bdelloidea</taxon>
        <taxon>Adinetida</taxon>
        <taxon>Adinetidae</taxon>
        <taxon>Adineta</taxon>
    </lineage>
</organism>
<dbReference type="GO" id="GO:0106274">
    <property type="term" value="F:NAD+-protein-arginine ADP-ribosyltransferase activity"/>
    <property type="evidence" value="ECO:0007669"/>
    <property type="project" value="UniProtKB-EC"/>
</dbReference>
<dbReference type="InterPro" id="IPR003540">
    <property type="entry name" value="ADP-ribosyltransferase"/>
</dbReference>
<keyword evidence="6" id="KW-0521">NADP</keyword>
<keyword evidence="2 6" id="KW-0328">Glycosyltransferase</keyword>
<keyword evidence="6" id="KW-0520">NAD</keyword>
<keyword evidence="3 6" id="KW-0808">Transferase</keyword>
<comment type="similarity">
    <text evidence="1 6">Belongs to the Arg-specific ADP-ribosyltransferase family.</text>
</comment>
<evidence type="ECO:0000313" key="10">
    <source>
        <dbReference type="Proteomes" id="UP000663828"/>
    </source>
</evidence>
<evidence type="ECO:0000256" key="4">
    <source>
        <dbReference type="ARBA" id="ARBA00022695"/>
    </source>
</evidence>
<dbReference type="SUPFAM" id="SSF56399">
    <property type="entry name" value="ADP-ribosylation"/>
    <property type="match status" value="2"/>
</dbReference>
<dbReference type="AlphaFoldDB" id="A0A814XLH8"/>
<evidence type="ECO:0000313" key="11">
    <source>
        <dbReference type="Proteomes" id="UP000663852"/>
    </source>
</evidence>
<feature type="domain" description="ADP ribosyltransferase" evidence="7">
    <location>
        <begin position="5"/>
        <end position="129"/>
    </location>
</feature>
<proteinExistence type="inferred from homology"/>
<dbReference type="Proteomes" id="UP000663828">
    <property type="component" value="Unassembled WGS sequence"/>
</dbReference>
<evidence type="ECO:0000256" key="1">
    <source>
        <dbReference type="ARBA" id="ARBA00009558"/>
    </source>
</evidence>
<protein>
    <recommendedName>
        <fullName evidence="6">NAD(P)(+)--arginine ADP-ribosyltransferase</fullName>
        <ecNumber evidence="6">2.4.2.31</ecNumber>
    </recommendedName>
    <alternativeName>
        <fullName evidence="6">Mono(ADP-ribosyl)transferase</fullName>
    </alternativeName>
</protein>
<dbReference type="EMBL" id="CAJNOR010003077">
    <property type="protein sequence ID" value="CAF1374788.1"/>
    <property type="molecule type" value="Genomic_DNA"/>
</dbReference>
<evidence type="ECO:0000313" key="8">
    <source>
        <dbReference type="EMBL" id="CAF1217813.1"/>
    </source>
</evidence>
<evidence type="ECO:0000256" key="3">
    <source>
        <dbReference type="ARBA" id="ARBA00022679"/>
    </source>
</evidence>
<dbReference type="InterPro" id="IPR000768">
    <property type="entry name" value="ART"/>
</dbReference>
<comment type="caution">
    <text evidence="8">The sequence shown here is derived from an EMBL/GenBank/DDBJ whole genome shotgun (WGS) entry which is preliminary data.</text>
</comment>
<dbReference type="EMBL" id="CAJNOJ010000158">
    <property type="protein sequence ID" value="CAF1217813.1"/>
    <property type="molecule type" value="Genomic_DNA"/>
</dbReference>
<comment type="catalytic activity">
    <reaction evidence="5 6">
        <text>L-arginyl-[protein] + NAD(+) = N(omega)-(ADP-D-ribosyl)-L-arginyl-[protein] + nicotinamide + H(+)</text>
        <dbReference type="Rhea" id="RHEA:19149"/>
        <dbReference type="Rhea" id="RHEA-COMP:10532"/>
        <dbReference type="Rhea" id="RHEA-COMP:15087"/>
        <dbReference type="ChEBI" id="CHEBI:15378"/>
        <dbReference type="ChEBI" id="CHEBI:17154"/>
        <dbReference type="ChEBI" id="CHEBI:29965"/>
        <dbReference type="ChEBI" id="CHEBI:57540"/>
        <dbReference type="ChEBI" id="CHEBI:142554"/>
        <dbReference type="EC" id="2.4.2.31"/>
    </reaction>
</comment>
<name>A0A814XLH8_ADIRI</name>
<evidence type="ECO:0000256" key="2">
    <source>
        <dbReference type="ARBA" id="ARBA00022676"/>
    </source>
</evidence>
<sequence length="429" mass="50682">MRDVISDLENYIQNHRHEIHSIATVYRGQQMHLEEILEIQANVSGLIGLTAFLSTTLSRETAFNFASISSPHRTGLIRQVLFSIDIPQHIQAAYCDISQYISVADHELEILFSFRSLFRIERVTKNTLDEFWYIDLTLIDENDEQYISIMNPWYLRTKDILNQQSFFTVRNIQSKKNFFHYLTFEKGSFLASQLFIDMMLRLDQNDFARKELLDVCREAYAKDTVELKKIYHFDATYDPRDAIKWYTVDCFLYQLINRALRNENIDWIFKLRYFIHDLHNQLAQMQMEFLRQLPSNQRVLQLYRGLRMHLCELHQLQQNRGQLVSTNTFLSTTSDYEAALAFSGDGNEEGNSISVIYRIVVDTTMKQSIRFASIDYQSIFKDEDEVLFSMSAVFSVGERKQLRDRLWTIKLALASIEDEQWNDFTLHFS</sequence>